<feature type="region of interest" description="Disordered" evidence="12">
    <location>
        <begin position="490"/>
        <end position="522"/>
    </location>
</feature>
<dbReference type="GO" id="GO:0032588">
    <property type="term" value="C:trans-Golgi network membrane"/>
    <property type="evidence" value="ECO:0007669"/>
    <property type="project" value="TreeGrafter"/>
</dbReference>
<feature type="region of interest" description="Disordered" evidence="12">
    <location>
        <begin position="397"/>
        <end position="458"/>
    </location>
</feature>
<feature type="region of interest" description="Disordered" evidence="12">
    <location>
        <begin position="352"/>
        <end position="371"/>
    </location>
</feature>
<comment type="subunit">
    <text evidence="9">Interacts with AP4B1 and AP4E1; the interaction is direct and mediates the association of TEPSIN with the adapter-like complex 4 (AP-4), a heterotetramer composed of AP4B1, AP4E1, AP4M1 and AP4S1.</text>
</comment>
<evidence type="ECO:0000256" key="8">
    <source>
        <dbReference type="ARBA" id="ARBA00054808"/>
    </source>
</evidence>
<dbReference type="InterPro" id="IPR008942">
    <property type="entry name" value="ENTH_VHS"/>
</dbReference>
<feature type="domain" description="ENTH" evidence="13">
    <location>
        <begin position="24"/>
        <end position="131"/>
    </location>
</feature>
<evidence type="ECO:0000259" key="13">
    <source>
        <dbReference type="Pfam" id="PF01417"/>
    </source>
</evidence>
<dbReference type="SUPFAM" id="SSF48464">
    <property type="entry name" value="ENTH/VHS domain"/>
    <property type="match status" value="1"/>
</dbReference>
<evidence type="ECO:0000256" key="9">
    <source>
        <dbReference type="ARBA" id="ARBA00065876"/>
    </source>
</evidence>
<reference evidence="15" key="3">
    <citation type="submission" date="2025-09" db="UniProtKB">
        <authorList>
            <consortium name="Ensembl"/>
        </authorList>
    </citation>
    <scope>IDENTIFICATION</scope>
</reference>
<dbReference type="PANTHER" id="PTHR21514">
    <property type="entry name" value="AP-4 COMPLEX ACCESSORY SUBUNIT TEPSIN"/>
    <property type="match status" value="1"/>
</dbReference>
<dbReference type="CDD" id="cd03572">
    <property type="entry name" value="ENTH_like_Tepsin"/>
    <property type="match status" value="1"/>
</dbReference>
<protein>
    <recommendedName>
        <fullName evidence="10">AP-4 complex accessory subunit Tepsin</fullName>
    </recommendedName>
    <alternativeName>
        <fullName evidence="11">ENTH domain-containing protein 2</fullName>
    </alternativeName>
</protein>
<evidence type="ECO:0000313" key="16">
    <source>
        <dbReference type="Proteomes" id="UP000233100"/>
    </source>
</evidence>
<feature type="compositionally biased region" description="Pro residues" evidence="12">
    <location>
        <begin position="406"/>
        <end position="420"/>
    </location>
</feature>
<evidence type="ECO:0000256" key="3">
    <source>
        <dbReference type="ARBA" id="ARBA00004541"/>
    </source>
</evidence>
<dbReference type="Bgee" id="ENSMFAG00000045078">
    <property type="expression patterns" value="Expressed in thymus and 13 other cell types or tissues"/>
</dbReference>
<dbReference type="VEuPathDB" id="HostDB:ENSMFAG00000045078"/>
<dbReference type="Pfam" id="PF25827">
    <property type="entry name" value="TVHS-like"/>
    <property type="match status" value="1"/>
</dbReference>
<keyword evidence="16" id="KW-1185">Reference proteome</keyword>
<feature type="domain" description="AP-4 complex accessory subunit Tepsin VHS/ENTH-like" evidence="14">
    <location>
        <begin position="244"/>
        <end position="315"/>
    </location>
</feature>
<sequence>MAAAPPLRDRLSFLHRLPILLKGTSDDDVPCPGYLFEEIAKISHESPGSSQCLLEYLLSRLHSSSSHGKLKVLKILLYLCGHGSSSFLLILKRNSAFIQEAAAFAGPPDPLHGNSLYQKVRAAAQDLGSTLFSDTVLPLAPSQPLGNPPATGMGSQARPHGTLQGFGYSKEHGRTAMRHQPGQAGGGWDELDSSPSSQNSSQNSDLSRVSDSGSHSGSDSHSGASREPGDLAERVEVVALSDCQQELSLVRTVTRGPCAFLSREEAQHFLKACGLLNCEAVLQLLTCHLRGTSECSWALCAIASLGSADLLPQEDTPLSPPCVPVSWGQHEAAPGPIQGKILRHFEASCGQLSPARGTSAEPVPTATLPGPSDLLTDAVPLAGSQLFLQPLSSTAVSCRSPAPSSGMPPSPVPTPPPDASPIPARGDPSKAKARLAESRGWGPEQVLGGTDSPKRGPSDCAWSRNSLFAGMELVACPRLVGAGAAAGESCLDAPQAPQTSSQRTAVKEPPGSEPSAFAFLNA</sequence>
<organism evidence="15 16">
    <name type="scientific">Macaca fascicularis</name>
    <name type="common">Crab-eating macaque</name>
    <name type="synonym">Cynomolgus monkey</name>
    <dbReference type="NCBI Taxonomy" id="9541"/>
    <lineage>
        <taxon>Eukaryota</taxon>
        <taxon>Metazoa</taxon>
        <taxon>Chordata</taxon>
        <taxon>Craniata</taxon>
        <taxon>Vertebrata</taxon>
        <taxon>Euteleostomi</taxon>
        <taxon>Mammalia</taxon>
        <taxon>Eutheria</taxon>
        <taxon>Euarchontoglires</taxon>
        <taxon>Primates</taxon>
        <taxon>Haplorrhini</taxon>
        <taxon>Catarrhini</taxon>
        <taxon>Cercopithecidae</taxon>
        <taxon>Cercopithecinae</taxon>
        <taxon>Macaca</taxon>
    </lineage>
</organism>
<evidence type="ECO:0000256" key="1">
    <source>
        <dbReference type="ARBA" id="ARBA00004150"/>
    </source>
</evidence>
<evidence type="ECO:0000256" key="2">
    <source>
        <dbReference type="ARBA" id="ARBA00004514"/>
    </source>
</evidence>
<dbReference type="InterPro" id="IPR035802">
    <property type="entry name" value="ENTH/VHS_tepsin"/>
</dbReference>
<dbReference type="Gene3D" id="1.25.40.90">
    <property type="match status" value="1"/>
</dbReference>
<dbReference type="GO" id="GO:0005829">
    <property type="term" value="C:cytosol"/>
    <property type="evidence" value="ECO:0007669"/>
    <property type="project" value="UniProtKB-SubCell"/>
</dbReference>
<dbReference type="Ensembl" id="ENSMFAT00000001538.2">
    <property type="protein sequence ID" value="ENSMFAP00000027354.2"/>
    <property type="gene ID" value="ENSMFAG00000045078.2"/>
</dbReference>
<dbReference type="InterPro" id="IPR058028">
    <property type="entry name" value="Tepsin_VHS/ENTH-like"/>
</dbReference>
<accession>A0A2K5VRC3</accession>
<comment type="subcellular location">
    <subcellularLocation>
        <location evidence="2">Cytoplasm</location>
        <location evidence="2">Cytosol</location>
    </subcellularLocation>
    <subcellularLocation>
        <location evidence="3">Cytoplasmic vesicle</location>
    </subcellularLocation>
    <subcellularLocation>
        <location evidence="1">Golgi apparatus</location>
        <location evidence="1">trans-Golgi network membrane</location>
        <topology evidence="1">Peripheral membrane protein</topology>
    </subcellularLocation>
</comment>
<evidence type="ECO:0000313" key="15">
    <source>
        <dbReference type="Ensembl" id="ENSMFAP00000027354.2"/>
    </source>
</evidence>
<comment type="function">
    <text evidence="8">Associates with the adapter-like complex 4 (AP-4) and may therefore play a role in vesicular trafficking of proteins at the trans-Golgi network.</text>
</comment>
<dbReference type="Pfam" id="PF01417">
    <property type="entry name" value="ENTH"/>
    <property type="match status" value="1"/>
</dbReference>
<dbReference type="AlphaFoldDB" id="A0A2K5VRC3"/>
<dbReference type="PANTHER" id="PTHR21514:SF0">
    <property type="entry name" value="AP-4 COMPLEX ACCESSORY SUBUNIT TEPSIN"/>
    <property type="match status" value="1"/>
</dbReference>
<dbReference type="GO" id="GO:0030662">
    <property type="term" value="C:coated vesicle membrane"/>
    <property type="evidence" value="ECO:0007669"/>
    <property type="project" value="UniProtKB-ARBA"/>
</dbReference>
<dbReference type="InterPro" id="IPR013809">
    <property type="entry name" value="ENTH"/>
</dbReference>
<feature type="compositionally biased region" description="Low complexity" evidence="12">
    <location>
        <begin position="193"/>
        <end position="225"/>
    </location>
</feature>
<reference evidence="15" key="2">
    <citation type="submission" date="2025-08" db="UniProtKB">
        <authorList>
            <consortium name="Ensembl"/>
        </authorList>
    </citation>
    <scope>IDENTIFICATION</scope>
</reference>
<evidence type="ECO:0000256" key="10">
    <source>
        <dbReference type="ARBA" id="ARBA00070138"/>
    </source>
</evidence>
<gene>
    <name evidence="15" type="primary">TEPSIN</name>
</gene>
<feature type="region of interest" description="Disordered" evidence="12">
    <location>
        <begin position="140"/>
        <end position="229"/>
    </location>
</feature>
<evidence type="ECO:0000259" key="14">
    <source>
        <dbReference type="Pfam" id="PF25827"/>
    </source>
</evidence>
<keyword evidence="4" id="KW-0963">Cytoplasm</keyword>
<evidence type="ECO:0000256" key="12">
    <source>
        <dbReference type="SAM" id="MobiDB-lite"/>
    </source>
</evidence>
<keyword evidence="7" id="KW-0968">Cytoplasmic vesicle</keyword>
<evidence type="ECO:0000256" key="11">
    <source>
        <dbReference type="ARBA" id="ARBA00083708"/>
    </source>
</evidence>
<evidence type="ECO:0000256" key="6">
    <source>
        <dbReference type="ARBA" id="ARBA00023136"/>
    </source>
</evidence>
<keyword evidence="5" id="KW-0333">Golgi apparatus</keyword>
<name>A0A2K5VRC3_MACFA</name>
<dbReference type="InterPro" id="IPR039273">
    <property type="entry name" value="TEPSIN"/>
</dbReference>
<evidence type="ECO:0000256" key="7">
    <source>
        <dbReference type="ARBA" id="ARBA00023329"/>
    </source>
</evidence>
<dbReference type="FunFam" id="1.25.40.90:FF:000029">
    <property type="entry name" value="AP-4 complex accessory subunit Tepsin"/>
    <property type="match status" value="1"/>
</dbReference>
<proteinExistence type="predicted"/>
<evidence type="ECO:0000256" key="4">
    <source>
        <dbReference type="ARBA" id="ARBA00022490"/>
    </source>
</evidence>
<evidence type="ECO:0000256" key="5">
    <source>
        <dbReference type="ARBA" id="ARBA00023034"/>
    </source>
</evidence>
<dbReference type="GeneTree" id="ENSGT00390000015076"/>
<feature type="compositionally biased region" description="Basic and acidic residues" evidence="12">
    <location>
        <begin position="427"/>
        <end position="437"/>
    </location>
</feature>
<dbReference type="Proteomes" id="UP000233100">
    <property type="component" value="Chromosome 16"/>
</dbReference>
<keyword evidence="6" id="KW-0472">Membrane</keyword>
<reference evidence="15 16" key="1">
    <citation type="submission" date="2013-03" db="EMBL/GenBank/DDBJ databases">
        <authorList>
            <person name="Warren W."/>
            <person name="Wilson R.K."/>
        </authorList>
    </citation>
    <scope>NUCLEOTIDE SEQUENCE</scope>
</reference>